<dbReference type="AlphaFoldDB" id="X1CLC2"/>
<feature type="non-terminal residue" evidence="1">
    <location>
        <position position="1"/>
    </location>
</feature>
<proteinExistence type="predicted"/>
<evidence type="ECO:0000313" key="1">
    <source>
        <dbReference type="EMBL" id="GAG93812.1"/>
    </source>
</evidence>
<comment type="caution">
    <text evidence="1">The sequence shown here is derived from an EMBL/GenBank/DDBJ whole genome shotgun (WGS) entry which is preliminary data.</text>
</comment>
<sequence>GRFRETTEENEILVQIEIGANELYTNVNRSPLYGEVMDTYHWLKDAMEKYSKLRHKHLNRRGRDSGNQGAN</sequence>
<protein>
    <submittedName>
        <fullName evidence="1">Uncharacterized protein</fullName>
    </submittedName>
</protein>
<name>X1CLC2_9ZZZZ</name>
<organism evidence="1">
    <name type="scientific">marine sediment metagenome</name>
    <dbReference type="NCBI Taxonomy" id="412755"/>
    <lineage>
        <taxon>unclassified sequences</taxon>
        <taxon>metagenomes</taxon>
        <taxon>ecological metagenomes</taxon>
    </lineage>
</organism>
<reference evidence="1" key="1">
    <citation type="journal article" date="2014" name="Front. Microbiol.">
        <title>High frequency of phylogenetically diverse reductive dehalogenase-homologous genes in deep subseafloor sedimentary metagenomes.</title>
        <authorList>
            <person name="Kawai M."/>
            <person name="Futagami T."/>
            <person name="Toyoda A."/>
            <person name="Takaki Y."/>
            <person name="Nishi S."/>
            <person name="Hori S."/>
            <person name="Arai W."/>
            <person name="Tsubouchi T."/>
            <person name="Morono Y."/>
            <person name="Uchiyama I."/>
            <person name="Ito T."/>
            <person name="Fujiyama A."/>
            <person name="Inagaki F."/>
            <person name="Takami H."/>
        </authorList>
    </citation>
    <scope>NUCLEOTIDE SEQUENCE</scope>
    <source>
        <strain evidence="1">Expedition CK06-06</strain>
    </source>
</reference>
<dbReference type="EMBL" id="BART01024862">
    <property type="protein sequence ID" value="GAG93812.1"/>
    <property type="molecule type" value="Genomic_DNA"/>
</dbReference>
<gene>
    <name evidence="1" type="ORF">S01H4_44770</name>
</gene>
<accession>X1CLC2</accession>